<feature type="domain" description="BIG2" evidence="2">
    <location>
        <begin position="488"/>
        <end position="575"/>
    </location>
</feature>
<feature type="domain" description="BIG2" evidence="2">
    <location>
        <begin position="397"/>
        <end position="483"/>
    </location>
</feature>
<dbReference type="InterPro" id="IPR003343">
    <property type="entry name" value="Big_2"/>
</dbReference>
<dbReference type="PANTHER" id="PTHR23019:SF0">
    <property type="entry name" value="NUCLEAR PORE MEMBRANE GLYCOPROTEIN 210"/>
    <property type="match status" value="1"/>
</dbReference>
<feature type="domain" description="BIG2" evidence="2">
    <location>
        <begin position="32"/>
        <end position="113"/>
    </location>
</feature>
<keyword evidence="1" id="KW-0732">Signal</keyword>
<feature type="signal peptide" evidence="1">
    <location>
        <begin position="1"/>
        <end position="30"/>
    </location>
</feature>
<feature type="domain" description="BIG2" evidence="2">
    <location>
        <begin position="125"/>
        <end position="197"/>
    </location>
</feature>
<name>A0A5S9P7S1_9GAMM</name>
<dbReference type="Proteomes" id="UP000434580">
    <property type="component" value="Unassembled WGS sequence"/>
</dbReference>
<proteinExistence type="predicted"/>
<dbReference type="InterPro" id="IPR008964">
    <property type="entry name" value="Invasin/intimin_cell_adhesion"/>
</dbReference>
<evidence type="ECO:0000259" key="2">
    <source>
        <dbReference type="SMART" id="SM00635"/>
    </source>
</evidence>
<dbReference type="Gene3D" id="2.60.40.1080">
    <property type="match status" value="8"/>
</dbReference>
<dbReference type="AlphaFoldDB" id="A0A5S9P7S1"/>
<accession>A0A5S9P7S1</accession>
<evidence type="ECO:0000313" key="4">
    <source>
        <dbReference type="Proteomes" id="UP000434580"/>
    </source>
</evidence>
<gene>
    <name evidence="3" type="ORF">DPBNPPHM_03704</name>
</gene>
<reference evidence="3 4" key="1">
    <citation type="submission" date="2019-11" db="EMBL/GenBank/DDBJ databases">
        <authorList>
            <person name="Holert J."/>
        </authorList>
    </citation>
    <scope>NUCLEOTIDE SEQUENCE [LARGE SCALE GENOMIC DNA]</scope>
    <source>
        <strain evidence="3">BC5_2</strain>
    </source>
</reference>
<dbReference type="EMBL" id="CACSII010000007">
    <property type="protein sequence ID" value="CAA0099413.1"/>
    <property type="molecule type" value="Genomic_DNA"/>
</dbReference>
<protein>
    <recommendedName>
        <fullName evidence="2">BIG2 domain-containing protein</fullName>
    </recommendedName>
</protein>
<feature type="domain" description="BIG2" evidence="2">
    <location>
        <begin position="310"/>
        <end position="391"/>
    </location>
</feature>
<dbReference type="SUPFAM" id="SSF49373">
    <property type="entry name" value="Invasin/intimin cell-adhesion fragments"/>
    <property type="match status" value="1"/>
</dbReference>
<evidence type="ECO:0000256" key="1">
    <source>
        <dbReference type="SAM" id="SignalP"/>
    </source>
</evidence>
<dbReference type="PROSITE" id="PS51257">
    <property type="entry name" value="PROKAR_LIPOPROTEIN"/>
    <property type="match status" value="1"/>
</dbReference>
<feature type="domain" description="BIG2" evidence="2">
    <location>
        <begin position="667"/>
        <end position="751"/>
    </location>
</feature>
<evidence type="ECO:0000313" key="3">
    <source>
        <dbReference type="EMBL" id="CAA0099413.1"/>
    </source>
</evidence>
<feature type="domain" description="BIG2" evidence="2">
    <location>
        <begin position="581"/>
        <end position="662"/>
    </location>
</feature>
<dbReference type="PANTHER" id="PTHR23019">
    <property type="entry name" value="NUCLEAR PORE MEMBRANE GLYCOPROTEIN GP210-RELATED"/>
    <property type="match status" value="1"/>
</dbReference>
<feature type="chain" id="PRO_5030138002" description="BIG2 domain-containing protein" evidence="1">
    <location>
        <begin position="31"/>
        <end position="932"/>
    </location>
</feature>
<dbReference type="InterPro" id="IPR045197">
    <property type="entry name" value="NUP210-like"/>
</dbReference>
<feature type="domain" description="BIG2" evidence="2">
    <location>
        <begin position="211"/>
        <end position="288"/>
    </location>
</feature>
<dbReference type="SMART" id="SM00635">
    <property type="entry name" value="BID_2"/>
    <property type="match status" value="8"/>
</dbReference>
<organism evidence="3 4">
    <name type="scientific">BD1-7 clade bacterium</name>
    <dbReference type="NCBI Taxonomy" id="2029982"/>
    <lineage>
        <taxon>Bacteria</taxon>
        <taxon>Pseudomonadati</taxon>
        <taxon>Pseudomonadota</taxon>
        <taxon>Gammaproteobacteria</taxon>
        <taxon>Cellvibrionales</taxon>
        <taxon>Spongiibacteraceae</taxon>
        <taxon>BD1-7 clade</taxon>
    </lineage>
</organism>
<dbReference type="OrthoDB" id="6192638at2"/>
<sequence>MIATQLRIYALACMALLVAGCNESSTPANINDGSELSISLNEDSLIVGEKLQFSVLLTSPNGDTTNITQSVSVESHNAQVLKKDDNGQLVAMATGNAGISTTYRGLSASTTVEVSPHEVRSLFIDTPHIQLLPASSKQVQVLVYLSNHTNKPLFNVDWITESDNVASIDRQGIITANSSGTARFQASFGDFSTELIVDVPDEQNLASARLVFNTVDIQLPQEGSALIRSYLELSSGSVIDATDVTEWAADDPSIIKLSDADNQIKIQPLAPGQTTITASLKIGDHGFENQQNVTVSAAKLSHLIIAAESVQGGNDNIPEIPAGASLALSATAFYDDGQSLDVTHSVDWKASPQAPFQLINNGKNTGTIIGLHPGTAPVSITLNGQADEATLVVSDAEITDLSIDNKTPSTMLIGLPWQYKLNATFADGTHTDVTNQAAWFSSAPEVATINTYQDNPGLVAPLRKGTTEIEATFAGITATKHIDVTDAHITGIHLTPKDSIVLNTGDEITLTAKAALSDDSLLDITHAVSWYSTDSGIASVQSVYHNLPGTLHARSPGNTSVSAVLNYIGSKNLPITVANGEIIAVTIDPPTITIPLGSTYTFKALAEHKNGHKQDVAVDAEWQSDDASILEVLGEGTTKTHRLGDTQLRVNYKGFNHFADVRVADAEIDYLEIIGELPIHSGGKTKISNELSVRAFYTDGSYIDVDEGIQWATTNPIYIELENGDTALGIASGETEISATYAGVTGHGAVTVEPTPYSYTITEVETIGESFDTYYIATLAELENPSAFNGMRVQWDTYFRDDTNRLLANLGTLHTISGETTKVRLDPEFPKVNPNIKKTLHILPTCRRAYRVFSYDDDGWMKLHTLETGTDVTFSGFKDADFTWEHEDGKFVTSHMTMEHSAHTFIKLDLQGKLPPKANDVMSVRVPGCESS</sequence>